<dbReference type="EMBL" id="RSCL01000006">
    <property type="protein sequence ID" value="RUT06614.1"/>
    <property type="molecule type" value="Genomic_DNA"/>
</dbReference>
<comment type="caution">
    <text evidence="1">The sequence shown here is derived from an EMBL/GenBank/DDBJ whole genome shotgun (WGS) entry which is preliminary data.</text>
</comment>
<dbReference type="Proteomes" id="UP000271624">
    <property type="component" value="Unassembled WGS sequence"/>
</dbReference>
<gene>
    <name evidence="1" type="ORF">DSM106972_028710</name>
</gene>
<dbReference type="AlphaFoldDB" id="A0A433VKH8"/>
<protein>
    <submittedName>
        <fullName evidence="1">Uncharacterized protein</fullName>
    </submittedName>
</protein>
<reference evidence="1" key="2">
    <citation type="journal article" date="2019" name="Genome Biol. Evol.">
        <title>Day and night: Metabolic profiles and evolutionary relationships of six axenic non-marine cyanobacteria.</title>
        <authorList>
            <person name="Will S.E."/>
            <person name="Henke P."/>
            <person name="Boedeker C."/>
            <person name="Huang S."/>
            <person name="Brinkmann H."/>
            <person name="Rohde M."/>
            <person name="Jarek M."/>
            <person name="Friedl T."/>
            <person name="Seufert S."/>
            <person name="Schumacher M."/>
            <person name="Overmann J."/>
            <person name="Neumann-Schaal M."/>
            <person name="Petersen J."/>
        </authorList>
    </citation>
    <scope>NUCLEOTIDE SEQUENCE [LARGE SCALE GENOMIC DNA]</scope>
    <source>
        <strain evidence="1">PCC 7102</strain>
    </source>
</reference>
<proteinExistence type="predicted"/>
<evidence type="ECO:0000313" key="1">
    <source>
        <dbReference type="EMBL" id="RUT06614.1"/>
    </source>
</evidence>
<evidence type="ECO:0000313" key="2">
    <source>
        <dbReference type="Proteomes" id="UP000271624"/>
    </source>
</evidence>
<accession>A0A433VKH8</accession>
<reference evidence="1" key="1">
    <citation type="submission" date="2018-12" db="EMBL/GenBank/DDBJ databases">
        <authorList>
            <person name="Will S."/>
            <person name="Neumann-Schaal M."/>
            <person name="Henke P."/>
        </authorList>
    </citation>
    <scope>NUCLEOTIDE SEQUENCE</scope>
    <source>
        <strain evidence="1">PCC 7102</strain>
    </source>
</reference>
<keyword evidence="2" id="KW-1185">Reference proteome</keyword>
<sequence>MDFRYCSTFAVVAGSGFSGATIKGIGFFIGATALTTPFNAEDAFESELEEHPLTSASRLQDSAVVKQRIFCMITELVDSGNI</sequence>
<organism evidence="1 2">
    <name type="scientific">Dulcicalothrix desertica PCC 7102</name>
    <dbReference type="NCBI Taxonomy" id="232991"/>
    <lineage>
        <taxon>Bacteria</taxon>
        <taxon>Bacillati</taxon>
        <taxon>Cyanobacteriota</taxon>
        <taxon>Cyanophyceae</taxon>
        <taxon>Nostocales</taxon>
        <taxon>Calotrichaceae</taxon>
        <taxon>Dulcicalothrix</taxon>
    </lineage>
</organism>
<name>A0A433VKH8_9CYAN</name>